<name>A0A455T8P4_9CHLR</name>
<gene>
    <name evidence="1" type="ORF">KTA_40320</name>
</gene>
<sequence length="289" mass="33268">MNTPLSGSNSSIPARPVRDNSPRRLMVTAGVVIFAIRDWTLWVLLREGPWGPPMRLVLSNETVTEAVLRTLQAVLLWPDDASLLQLKAGWVEQQVYVWGSAEQGAAVSLIHSVLLRANRDELRPNLHRHPVPSLRVQWTPVAEVESGQRQLDPEARPVLEMALNTLRSEIQRNPELVLRYLADMATPRRDSIEWWRQETHTTLSKETRPLRALREPPSGDGTLTLAEATLLYRAFFPPDEQIDLSNLRRRFLATNTLEPLDEERPVRGRELDWRRVSRAYRYRGRTEEQ</sequence>
<dbReference type="AlphaFoldDB" id="A0A455T8P4"/>
<evidence type="ECO:0000313" key="1">
    <source>
        <dbReference type="EMBL" id="BBH95833.1"/>
    </source>
</evidence>
<reference evidence="1" key="1">
    <citation type="submission" date="2018-12" db="EMBL/GenBank/DDBJ databases">
        <title>Novel natural products biosynthetic potential of the class Ktedonobacteria.</title>
        <authorList>
            <person name="Zheng Y."/>
            <person name="Saitou A."/>
            <person name="Wang C.M."/>
            <person name="Toyoda A."/>
            <person name="Minakuchi Y."/>
            <person name="Sekiguchi Y."/>
            <person name="Ueda K."/>
            <person name="Takano H."/>
            <person name="Sakai Y."/>
            <person name="Yokota A."/>
            <person name="Yabe S."/>
        </authorList>
    </citation>
    <scope>NUCLEOTIDE SEQUENCE</scope>
    <source>
        <strain evidence="1">A3-2</strain>
    </source>
</reference>
<dbReference type="EMBL" id="AP019377">
    <property type="protein sequence ID" value="BBH95833.1"/>
    <property type="molecule type" value="Genomic_DNA"/>
</dbReference>
<proteinExistence type="predicted"/>
<protein>
    <submittedName>
        <fullName evidence="1">Uncharacterized protein</fullName>
    </submittedName>
</protein>
<accession>A0A455T8P4</accession>
<organism evidence="1">
    <name type="scientific">Thermogemmatispora argillosa</name>
    <dbReference type="NCBI Taxonomy" id="2045280"/>
    <lineage>
        <taxon>Bacteria</taxon>
        <taxon>Bacillati</taxon>
        <taxon>Chloroflexota</taxon>
        <taxon>Ktedonobacteria</taxon>
        <taxon>Thermogemmatisporales</taxon>
        <taxon>Thermogemmatisporaceae</taxon>
        <taxon>Thermogemmatispora</taxon>
    </lineage>
</organism>